<name>A0A917MWJ4_9BACT</name>
<evidence type="ECO:0000313" key="1">
    <source>
        <dbReference type="EMBL" id="GGH69003.1"/>
    </source>
</evidence>
<evidence type="ECO:0000313" key="2">
    <source>
        <dbReference type="Proteomes" id="UP000627292"/>
    </source>
</evidence>
<dbReference type="AlphaFoldDB" id="A0A917MWJ4"/>
<sequence length="255" mass="29443">MYIQEISINIQADVDKDDAVEEFMNLMYAYRSSGQTQGRIESRYIEGGRIVSLPFTLEKDALDTKFNNYYVNEYAERVEAFCKAKLFYRTAGKVYDGYEGACKCEKSDFYILITNYLSIDSPITCGNCKNTVPLYKLPVYYDYGYMPVLSWESNYNACDTLQMNGEVGERWALNQMQELKSQLSKQGLKICRKIEELTGIPVYYYLHNYRKNVGNECLKLCPGCGMQWHLKTPLHASYNFKCDDCKLLSVISPNS</sequence>
<comment type="caution">
    <text evidence="1">The sequence shown here is derived from an EMBL/GenBank/DDBJ whole genome shotgun (WGS) entry which is preliminary data.</text>
</comment>
<dbReference type="RefSeq" id="WP_188952842.1">
    <property type="nucleotide sequence ID" value="NZ_BMIB01000003.1"/>
</dbReference>
<keyword evidence="2" id="KW-1185">Reference proteome</keyword>
<dbReference type="Pfam" id="PF10071">
    <property type="entry name" value="DUF2310"/>
    <property type="match status" value="1"/>
</dbReference>
<gene>
    <name evidence="1" type="ORF">GCM10011379_25850</name>
</gene>
<reference evidence="1" key="1">
    <citation type="journal article" date="2014" name="Int. J. Syst. Evol. Microbiol.">
        <title>Complete genome sequence of Corynebacterium casei LMG S-19264T (=DSM 44701T), isolated from a smear-ripened cheese.</title>
        <authorList>
            <consortium name="US DOE Joint Genome Institute (JGI-PGF)"/>
            <person name="Walter F."/>
            <person name="Albersmeier A."/>
            <person name="Kalinowski J."/>
            <person name="Ruckert C."/>
        </authorList>
    </citation>
    <scope>NUCLEOTIDE SEQUENCE</scope>
    <source>
        <strain evidence="1">CGMCC 1.15290</strain>
    </source>
</reference>
<organism evidence="1 2">
    <name type="scientific">Filimonas zeae</name>
    <dbReference type="NCBI Taxonomy" id="1737353"/>
    <lineage>
        <taxon>Bacteria</taxon>
        <taxon>Pseudomonadati</taxon>
        <taxon>Bacteroidota</taxon>
        <taxon>Chitinophagia</taxon>
        <taxon>Chitinophagales</taxon>
        <taxon>Chitinophagaceae</taxon>
        <taxon>Filimonas</taxon>
    </lineage>
</organism>
<accession>A0A917MWJ4</accession>
<proteinExistence type="predicted"/>
<dbReference type="InterPro" id="IPR016908">
    <property type="entry name" value="UCP029037"/>
</dbReference>
<dbReference type="EMBL" id="BMIB01000003">
    <property type="protein sequence ID" value="GGH69003.1"/>
    <property type="molecule type" value="Genomic_DNA"/>
</dbReference>
<reference evidence="1" key="2">
    <citation type="submission" date="2020-09" db="EMBL/GenBank/DDBJ databases">
        <authorList>
            <person name="Sun Q."/>
            <person name="Zhou Y."/>
        </authorList>
    </citation>
    <scope>NUCLEOTIDE SEQUENCE</scope>
    <source>
        <strain evidence="1">CGMCC 1.15290</strain>
    </source>
</reference>
<protein>
    <submittedName>
        <fullName evidence="1">Zn-ribbon-containing protein</fullName>
    </submittedName>
</protein>
<dbReference type="Proteomes" id="UP000627292">
    <property type="component" value="Unassembled WGS sequence"/>
</dbReference>